<dbReference type="AlphaFoldDB" id="A0A0C2SV44"/>
<gene>
    <name evidence="1" type="ORF">M378DRAFT_52912</name>
</gene>
<organism evidence="1 2">
    <name type="scientific">Amanita muscaria (strain Koide BX008)</name>
    <dbReference type="NCBI Taxonomy" id="946122"/>
    <lineage>
        <taxon>Eukaryota</taxon>
        <taxon>Fungi</taxon>
        <taxon>Dikarya</taxon>
        <taxon>Basidiomycota</taxon>
        <taxon>Agaricomycotina</taxon>
        <taxon>Agaricomycetes</taxon>
        <taxon>Agaricomycetidae</taxon>
        <taxon>Agaricales</taxon>
        <taxon>Pluteineae</taxon>
        <taxon>Amanitaceae</taxon>
        <taxon>Amanita</taxon>
    </lineage>
</organism>
<proteinExistence type="predicted"/>
<dbReference type="Proteomes" id="UP000054549">
    <property type="component" value="Unassembled WGS sequence"/>
</dbReference>
<evidence type="ECO:0000313" key="2">
    <source>
        <dbReference type="Proteomes" id="UP000054549"/>
    </source>
</evidence>
<protein>
    <recommendedName>
        <fullName evidence="3">NACHT domain-containing protein</fullName>
    </recommendedName>
</protein>
<keyword evidence="2" id="KW-1185">Reference proteome</keyword>
<evidence type="ECO:0000313" key="1">
    <source>
        <dbReference type="EMBL" id="KIL67305.1"/>
    </source>
</evidence>
<dbReference type="EMBL" id="KN818232">
    <property type="protein sequence ID" value="KIL67305.1"/>
    <property type="molecule type" value="Genomic_DNA"/>
</dbReference>
<feature type="non-terminal residue" evidence="1">
    <location>
        <position position="225"/>
    </location>
</feature>
<reference evidence="1 2" key="1">
    <citation type="submission" date="2014-04" db="EMBL/GenBank/DDBJ databases">
        <title>Evolutionary Origins and Diversification of the Mycorrhizal Mutualists.</title>
        <authorList>
            <consortium name="DOE Joint Genome Institute"/>
            <consortium name="Mycorrhizal Genomics Consortium"/>
            <person name="Kohler A."/>
            <person name="Kuo A."/>
            <person name="Nagy L.G."/>
            <person name="Floudas D."/>
            <person name="Copeland A."/>
            <person name="Barry K.W."/>
            <person name="Cichocki N."/>
            <person name="Veneault-Fourrey C."/>
            <person name="LaButti K."/>
            <person name="Lindquist E.A."/>
            <person name="Lipzen A."/>
            <person name="Lundell T."/>
            <person name="Morin E."/>
            <person name="Murat C."/>
            <person name="Riley R."/>
            <person name="Ohm R."/>
            <person name="Sun H."/>
            <person name="Tunlid A."/>
            <person name="Henrissat B."/>
            <person name="Grigoriev I.V."/>
            <person name="Hibbett D.S."/>
            <person name="Martin F."/>
        </authorList>
    </citation>
    <scope>NUCLEOTIDE SEQUENCE [LARGE SCALE GENOMIC DNA]</scope>
    <source>
        <strain evidence="1 2">Koide BX008</strain>
    </source>
</reference>
<dbReference type="OrthoDB" id="3266532at2759"/>
<name>A0A0C2SV44_AMAMK</name>
<evidence type="ECO:0008006" key="3">
    <source>
        <dbReference type="Google" id="ProtNLM"/>
    </source>
</evidence>
<dbReference type="HOGENOM" id="CLU_1158741_0_0_1"/>
<sequence>VLVVVDALDECDEGDRDKVVMGLSELVRLLPSFKVILTTRPQSPVNPKGHGTFHLQDIEGEVVDVNCYRSVVGTIIFIQRPLPVSTLARLIDMGVEKIHTVLDNLQSVILLGEDQVPRIYNQSFSDYLTHLKYNILGLKNLARFMNNEDGLKEDGITPEQVQEKIPQQLQYACVYWANHIKVANIEDIALMNELEKFVDKHILHWFEVLSLIGLLDSAHRAIGVV</sequence>
<dbReference type="STRING" id="946122.A0A0C2SV44"/>
<feature type="non-terminal residue" evidence="1">
    <location>
        <position position="1"/>
    </location>
</feature>
<accession>A0A0C2SV44</accession>
<dbReference type="InParanoid" id="A0A0C2SV44"/>